<evidence type="ECO:0000313" key="3">
    <source>
        <dbReference type="Proteomes" id="UP000465609"/>
    </source>
</evidence>
<reference evidence="2 3" key="1">
    <citation type="journal article" date="2019" name="Emerg. Microbes Infect.">
        <title>Comprehensive subspecies identification of 175 nontuberculous mycobacteria species based on 7547 genomic profiles.</title>
        <authorList>
            <person name="Matsumoto Y."/>
            <person name="Kinjo T."/>
            <person name="Motooka D."/>
            <person name="Nabeya D."/>
            <person name="Jung N."/>
            <person name="Uechi K."/>
            <person name="Horii T."/>
            <person name="Iida T."/>
            <person name="Fujita J."/>
            <person name="Nakamura S."/>
        </authorList>
    </citation>
    <scope>NUCLEOTIDE SEQUENCE [LARGE SCALE GENOMIC DNA]</scope>
    <source>
        <strain evidence="2 3">JCM 15296</strain>
    </source>
</reference>
<proteinExistence type="predicted"/>
<sequence>MGLSLGSLIMHLRDSGLIPAERAKMLTTQLHRRINPATGHTWGMTEPGFNDRAPERPRLLRKWVERCYGGASVPMLAARESMIYPADVLDWFLATQRPAPAAERQPMAASVGAGRTPSPVGVAPSRVVRLDDFRKGRPR</sequence>
<evidence type="ECO:0000313" key="2">
    <source>
        <dbReference type="EMBL" id="BBX84236.1"/>
    </source>
</evidence>
<dbReference type="EMBL" id="AP022577">
    <property type="protein sequence ID" value="BBX84236.1"/>
    <property type="molecule type" value="Genomic_DNA"/>
</dbReference>
<accession>A0ABM7IBY2</accession>
<keyword evidence="3" id="KW-1185">Reference proteome</keyword>
<evidence type="ECO:0000256" key="1">
    <source>
        <dbReference type="SAM" id="MobiDB-lite"/>
    </source>
</evidence>
<dbReference type="Proteomes" id="UP000465609">
    <property type="component" value="Chromosome"/>
</dbReference>
<name>A0ABM7IBY2_9MYCO</name>
<gene>
    <name evidence="2" type="ORF">MAUB_21090</name>
</gene>
<organism evidence="2 3">
    <name type="scientific">Mycolicibacterium aubagnense</name>
    <dbReference type="NCBI Taxonomy" id="319707"/>
    <lineage>
        <taxon>Bacteria</taxon>
        <taxon>Bacillati</taxon>
        <taxon>Actinomycetota</taxon>
        <taxon>Actinomycetes</taxon>
        <taxon>Mycobacteriales</taxon>
        <taxon>Mycobacteriaceae</taxon>
        <taxon>Mycolicibacterium</taxon>
    </lineage>
</organism>
<feature type="region of interest" description="Disordered" evidence="1">
    <location>
        <begin position="102"/>
        <end position="139"/>
    </location>
</feature>
<protein>
    <submittedName>
        <fullName evidence="2">Uncharacterized protein</fullName>
    </submittedName>
</protein>
<feature type="compositionally biased region" description="Basic and acidic residues" evidence="1">
    <location>
        <begin position="128"/>
        <end position="139"/>
    </location>
</feature>